<comment type="caution">
    <text evidence="4">The sequence shown here is derived from an EMBL/GenBank/DDBJ whole genome shotgun (WGS) entry which is preliminary data.</text>
</comment>
<dbReference type="Proteomes" id="UP000518752">
    <property type="component" value="Unassembled WGS sequence"/>
</dbReference>
<feature type="domain" description="Plastocyanin-like" evidence="3">
    <location>
        <begin position="69"/>
        <end position="133"/>
    </location>
</feature>
<evidence type="ECO:0000313" key="5">
    <source>
        <dbReference type="Proteomes" id="UP000518752"/>
    </source>
</evidence>
<keyword evidence="5" id="KW-1185">Reference proteome</keyword>
<gene>
    <name evidence="4" type="ORF">D9757_012284</name>
</gene>
<organism evidence="4 5">
    <name type="scientific">Collybiopsis confluens</name>
    <dbReference type="NCBI Taxonomy" id="2823264"/>
    <lineage>
        <taxon>Eukaryota</taxon>
        <taxon>Fungi</taxon>
        <taxon>Dikarya</taxon>
        <taxon>Basidiomycota</taxon>
        <taxon>Agaricomycotina</taxon>
        <taxon>Agaricomycetes</taxon>
        <taxon>Agaricomycetidae</taxon>
        <taxon>Agaricales</taxon>
        <taxon>Marasmiineae</taxon>
        <taxon>Omphalotaceae</taxon>
        <taxon>Collybiopsis</taxon>
    </lineage>
</organism>
<dbReference type="InterPro" id="IPR011707">
    <property type="entry name" value="Cu-oxidase-like_N"/>
</dbReference>
<evidence type="ECO:0000256" key="2">
    <source>
        <dbReference type="SAM" id="Phobius"/>
    </source>
</evidence>
<keyword evidence="2" id="KW-0472">Membrane</keyword>
<accession>A0A8H5GPW1</accession>
<dbReference type="SUPFAM" id="SSF49503">
    <property type="entry name" value="Cupredoxins"/>
    <property type="match status" value="1"/>
</dbReference>
<evidence type="ECO:0000256" key="1">
    <source>
        <dbReference type="ARBA" id="ARBA00010609"/>
    </source>
</evidence>
<reference evidence="4 5" key="1">
    <citation type="journal article" date="2020" name="ISME J.">
        <title>Uncovering the hidden diversity of litter-decomposition mechanisms in mushroom-forming fungi.</title>
        <authorList>
            <person name="Floudas D."/>
            <person name="Bentzer J."/>
            <person name="Ahren D."/>
            <person name="Johansson T."/>
            <person name="Persson P."/>
            <person name="Tunlid A."/>
        </authorList>
    </citation>
    <scope>NUCLEOTIDE SEQUENCE [LARGE SCALE GENOMIC DNA]</scope>
    <source>
        <strain evidence="4 5">CBS 406.79</strain>
    </source>
</reference>
<dbReference type="Gene3D" id="2.60.40.420">
    <property type="entry name" value="Cupredoxins - blue copper proteins"/>
    <property type="match status" value="1"/>
</dbReference>
<evidence type="ECO:0000313" key="4">
    <source>
        <dbReference type="EMBL" id="KAF5368804.1"/>
    </source>
</evidence>
<dbReference type="EMBL" id="JAACJN010000131">
    <property type="protein sequence ID" value="KAF5368804.1"/>
    <property type="molecule type" value="Genomic_DNA"/>
</dbReference>
<dbReference type="AlphaFoldDB" id="A0A8H5GPW1"/>
<dbReference type="Pfam" id="PF07732">
    <property type="entry name" value="Cu-oxidase_3"/>
    <property type="match status" value="1"/>
</dbReference>
<sequence length="133" mass="14206">MGLPSKQQREAIKTLPVARSNQLDSSDYLSSFFVSMLSVISLLLLGPLGTALVAAIGPVADLRIRNAFIQPDGFNRSGVLAGGVLPGPLIAGQKGDNFQLNVINELTDDTMFLSTSIHWHGLFQKGTNWADGP</sequence>
<proteinExistence type="inferred from homology"/>
<keyword evidence="2" id="KW-1133">Transmembrane helix</keyword>
<name>A0A8H5GPW1_9AGAR</name>
<dbReference type="GO" id="GO:0005507">
    <property type="term" value="F:copper ion binding"/>
    <property type="evidence" value="ECO:0007669"/>
    <property type="project" value="InterPro"/>
</dbReference>
<dbReference type="OrthoDB" id="2121828at2759"/>
<keyword evidence="2" id="KW-0812">Transmembrane</keyword>
<evidence type="ECO:0000259" key="3">
    <source>
        <dbReference type="Pfam" id="PF07732"/>
    </source>
</evidence>
<comment type="similarity">
    <text evidence="1">Belongs to the multicopper oxidase family.</text>
</comment>
<protein>
    <recommendedName>
        <fullName evidence="3">Plastocyanin-like domain-containing protein</fullName>
    </recommendedName>
</protein>
<feature type="transmembrane region" description="Helical" evidence="2">
    <location>
        <begin position="32"/>
        <end position="56"/>
    </location>
</feature>
<dbReference type="InterPro" id="IPR008972">
    <property type="entry name" value="Cupredoxin"/>
</dbReference>